<feature type="region of interest" description="Disordered" evidence="10">
    <location>
        <begin position="1"/>
        <end position="39"/>
    </location>
</feature>
<keyword evidence="5 9" id="KW-0067">ATP-binding</keyword>
<dbReference type="FunFam" id="2.30.30.1020:FF:000005">
    <property type="entry name" value="Regena, isoform C"/>
    <property type="match status" value="1"/>
</dbReference>
<keyword evidence="3 9" id="KW-0547">Nucleotide-binding</keyword>
<dbReference type="AlphaFoldDB" id="A0A4Y7NKA0"/>
<dbReference type="Gene3D" id="2.30.30.1020">
    <property type="entry name" value="CCR4-NOT complex subunit 2/3/5, C-terminal domain"/>
    <property type="match status" value="1"/>
</dbReference>
<evidence type="ECO:0000256" key="1">
    <source>
        <dbReference type="ARBA" id="ARBA00011903"/>
    </source>
</evidence>
<dbReference type="Gene3D" id="3.30.200.20">
    <property type="entry name" value="Phosphorylase Kinase, domain 1"/>
    <property type="match status" value="1"/>
</dbReference>
<proteinExistence type="evidence at transcript level"/>
<dbReference type="InterPro" id="IPR050198">
    <property type="entry name" value="Non-receptor_tyrosine_kinases"/>
</dbReference>
<feature type="compositionally biased region" description="Polar residues" evidence="10">
    <location>
        <begin position="1"/>
        <end position="10"/>
    </location>
</feature>
<feature type="compositionally biased region" description="Polar residues" evidence="10">
    <location>
        <begin position="185"/>
        <end position="200"/>
    </location>
</feature>
<dbReference type="EMBL" id="LR023397">
    <property type="protein sequence ID" value="SVE93016.1"/>
    <property type="molecule type" value="mRNA"/>
</dbReference>
<dbReference type="GO" id="GO:0004715">
    <property type="term" value="F:non-membrane spanning protein tyrosine kinase activity"/>
    <property type="evidence" value="ECO:0007669"/>
    <property type="project" value="UniProtKB-EC"/>
</dbReference>
<feature type="domain" description="Protein kinase" evidence="11">
    <location>
        <begin position="436"/>
        <end position="688"/>
    </location>
</feature>
<dbReference type="GO" id="GO:0005524">
    <property type="term" value="F:ATP binding"/>
    <property type="evidence" value="ECO:0007669"/>
    <property type="project" value="UniProtKB-UniRule"/>
</dbReference>
<dbReference type="InterPro" id="IPR007282">
    <property type="entry name" value="NOT2/3/5_C"/>
</dbReference>
<keyword evidence="2" id="KW-0808">Transferase</keyword>
<evidence type="ECO:0000256" key="3">
    <source>
        <dbReference type="ARBA" id="ARBA00022741"/>
    </source>
</evidence>
<protein>
    <recommendedName>
        <fullName evidence="1">non-specific protein-tyrosine kinase</fullName>
        <ecNumber evidence="1">2.7.10.2</ecNumber>
    </recommendedName>
</protein>
<reference evidence="12" key="1">
    <citation type="submission" date="2018-08" db="EMBL/GenBank/DDBJ databases">
        <authorList>
            <person name="Cornetti L."/>
        </authorList>
    </citation>
    <scope>NUCLEOTIDE SEQUENCE</scope>
    <source>
        <strain evidence="12">DE-FRO-2-1</strain>
    </source>
</reference>
<dbReference type="Pfam" id="PF04153">
    <property type="entry name" value="NOT2_3_5_C"/>
    <property type="match status" value="1"/>
</dbReference>
<dbReference type="PROSITE" id="PS00107">
    <property type="entry name" value="PROTEIN_KINASE_ATP"/>
    <property type="match status" value="1"/>
</dbReference>
<dbReference type="Gene3D" id="1.10.510.10">
    <property type="entry name" value="Transferase(Phosphotransferase) domain 1"/>
    <property type="match status" value="1"/>
</dbReference>
<evidence type="ECO:0000256" key="9">
    <source>
        <dbReference type="PROSITE-ProRule" id="PRU10141"/>
    </source>
</evidence>
<dbReference type="PANTHER" id="PTHR24418">
    <property type="entry name" value="TYROSINE-PROTEIN KINASE"/>
    <property type="match status" value="1"/>
</dbReference>
<dbReference type="EC" id="2.7.10.2" evidence="1"/>
<dbReference type="PROSITE" id="PS50011">
    <property type="entry name" value="PROTEIN_KINASE_DOM"/>
    <property type="match status" value="1"/>
</dbReference>
<organism evidence="12">
    <name type="scientific">Moina brachiata</name>
    <dbReference type="NCBI Taxonomy" id="675436"/>
    <lineage>
        <taxon>Eukaryota</taxon>
        <taxon>Metazoa</taxon>
        <taxon>Ecdysozoa</taxon>
        <taxon>Arthropoda</taxon>
        <taxon>Crustacea</taxon>
        <taxon>Branchiopoda</taxon>
        <taxon>Diplostraca</taxon>
        <taxon>Cladocera</taxon>
        <taxon>Anomopoda</taxon>
        <taxon>Moinidae</taxon>
        <taxon>Moina</taxon>
    </lineage>
</organism>
<name>A0A4Y7NKA0_9CRUS</name>
<dbReference type="FunFam" id="3.30.200.20:FF:000053">
    <property type="entry name" value="Tyrosine-protein kinase"/>
    <property type="match status" value="1"/>
</dbReference>
<dbReference type="InterPro" id="IPR038635">
    <property type="entry name" value="CCR4-NOT_su2/3/5_C_sf"/>
</dbReference>
<dbReference type="InterPro" id="IPR008266">
    <property type="entry name" value="Tyr_kinase_AS"/>
</dbReference>
<feature type="compositionally biased region" description="Polar residues" evidence="10">
    <location>
        <begin position="23"/>
        <end position="39"/>
    </location>
</feature>
<evidence type="ECO:0000256" key="4">
    <source>
        <dbReference type="ARBA" id="ARBA00022777"/>
    </source>
</evidence>
<dbReference type="InterPro" id="IPR020635">
    <property type="entry name" value="Tyr_kinase_cat_dom"/>
</dbReference>
<dbReference type="CDD" id="cd05034">
    <property type="entry name" value="PTKc_Src_like"/>
    <property type="match status" value="1"/>
</dbReference>
<keyword evidence="7" id="KW-0829">Tyrosine-protein kinase</keyword>
<keyword evidence="6" id="KW-0727">SH2 domain</keyword>
<dbReference type="InterPro" id="IPR011009">
    <property type="entry name" value="Kinase-like_dom_sf"/>
</dbReference>
<evidence type="ECO:0000256" key="2">
    <source>
        <dbReference type="ARBA" id="ARBA00022679"/>
    </source>
</evidence>
<evidence type="ECO:0000256" key="8">
    <source>
        <dbReference type="ARBA" id="ARBA00051245"/>
    </source>
</evidence>
<dbReference type="InterPro" id="IPR000719">
    <property type="entry name" value="Prot_kinase_dom"/>
</dbReference>
<evidence type="ECO:0000259" key="11">
    <source>
        <dbReference type="PROSITE" id="PS50011"/>
    </source>
</evidence>
<dbReference type="GO" id="GO:2000036">
    <property type="term" value="P:regulation of stem cell population maintenance"/>
    <property type="evidence" value="ECO:0007669"/>
    <property type="project" value="UniProtKB-ARBA"/>
</dbReference>
<dbReference type="FunFam" id="1.10.510.10:FF:002442">
    <property type="entry name" value="Uncharacterized protein"/>
    <property type="match status" value="1"/>
</dbReference>
<evidence type="ECO:0000313" key="12">
    <source>
        <dbReference type="EMBL" id="SVE93016.1"/>
    </source>
</evidence>
<dbReference type="InterPro" id="IPR017441">
    <property type="entry name" value="Protein_kinase_ATP_BS"/>
</dbReference>
<evidence type="ECO:0000256" key="5">
    <source>
        <dbReference type="ARBA" id="ARBA00022840"/>
    </source>
</evidence>
<dbReference type="GO" id="GO:0030036">
    <property type="term" value="P:actin cytoskeleton organization"/>
    <property type="evidence" value="ECO:0007669"/>
    <property type="project" value="UniProtKB-ARBA"/>
</dbReference>
<dbReference type="Pfam" id="PF07714">
    <property type="entry name" value="PK_Tyr_Ser-Thr"/>
    <property type="match status" value="1"/>
</dbReference>
<keyword evidence="4" id="KW-0418">Kinase</keyword>
<evidence type="ECO:0000256" key="10">
    <source>
        <dbReference type="SAM" id="MobiDB-lite"/>
    </source>
</evidence>
<gene>
    <name evidence="12" type="primary">EOG090X06CC</name>
</gene>
<dbReference type="GO" id="GO:0006355">
    <property type="term" value="P:regulation of DNA-templated transcription"/>
    <property type="evidence" value="ECO:0007669"/>
    <property type="project" value="InterPro"/>
</dbReference>
<feature type="region of interest" description="Disordered" evidence="10">
    <location>
        <begin position="170"/>
        <end position="218"/>
    </location>
</feature>
<dbReference type="InterPro" id="IPR001245">
    <property type="entry name" value="Ser-Thr/Tyr_kinase_cat_dom"/>
</dbReference>
<dbReference type="SMART" id="SM00219">
    <property type="entry name" value="TyrKc"/>
    <property type="match status" value="1"/>
</dbReference>
<feature type="binding site" evidence="9">
    <location>
        <position position="464"/>
    </location>
    <ligand>
        <name>ATP</name>
        <dbReference type="ChEBI" id="CHEBI:30616"/>
    </ligand>
</feature>
<dbReference type="PROSITE" id="PS00109">
    <property type="entry name" value="PROTEIN_KINASE_TYR"/>
    <property type="match status" value="1"/>
</dbReference>
<evidence type="ECO:0000256" key="7">
    <source>
        <dbReference type="ARBA" id="ARBA00023137"/>
    </source>
</evidence>
<dbReference type="PRINTS" id="PR00109">
    <property type="entry name" value="TYRKINASE"/>
</dbReference>
<accession>A0A4Y7NKA0</accession>
<dbReference type="SUPFAM" id="SSF56112">
    <property type="entry name" value="Protein kinase-like (PK-like)"/>
    <property type="match status" value="1"/>
</dbReference>
<feature type="compositionally biased region" description="Low complexity" evidence="10">
    <location>
        <begin position="201"/>
        <end position="217"/>
    </location>
</feature>
<dbReference type="GO" id="GO:0002009">
    <property type="term" value="P:morphogenesis of an epithelium"/>
    <property type="evidence" value="ECO:0007669"/>
    <property type="project" value="UniProtKB-ARBA"/>
</dbReference>
<evidence type="ECO:0000256" key="6">
    <source>
        <dbReference type="ARBA" id="ARBA00022999"/>
    </source>
</evidence>
<dbReference type="GO" id="GO:0007435">
    <property type="term" value="P:salivary gland morphogenesis"/>
    <property type="evidence" value="ECO:0007669"/>
    <property type="project" value="UniProtKB-ARBA"/>
</dbReference>
<comment type="catalytic activity">
    <reaction evidence="8">
        <text>L-tyrosyl-[protein] + ATP = O-phospho-L-tyrosyl-[protein] + ADP + H(+)</text>
        <dbReference type="Rhea" id="RHEA:10596"/>
        <dbReference type="Rhea" id="RHEA-COMP:10136"/>
        <dbReference type="Rhea" id="RHEA-COMP:20101"/>
        <dbReference type="ChEBI" id="CHEBI:15378"/>
        <dbReference type="ChEBI" id="CHEBI:30616"/>
        <dbReference type="ChEBI" id="CHEBI:46858"/>
        <dbReference type="ChEBI" id="CHEBI:61978"/>
        <dbReference type="ChEBI" id="CHEBI:456216"/>
        <dbReference type="EC" id="2.7.10.2"/>
    </reaction>
</comment>
<sequence>MSHLSIQQPPRNLPVSGPAAGGQLTSPNRSGGNILPQMSSNQRIGVLGQRAVGDKRPSIGYGPSMMGGSYFNLPASAPTGMGPSGLAGVRGAFTGLAHGQGTQSQGVQGLQMPFNMPLGIDGSLAPPSLDLSEFPSLTNRSIGPNENGGSSSLSGRSNYVGIMKTPAAETTEFTMSNEDFPALPGTQSNESNTTTGTGAETNKVTNTSTSSTVVNSSGINHSKRGLQISTDGKVTNIPNNMVADQFGMAGLLTFIRVAESDSNLVSLALGSDLTTLGLNLNSPEPLYNNFSGPWAENPCRPQDIDFHVPPEYLTNAVIRDKLAPVKLNRYQEDLLFYLFYTNVGDAMQLAASLELYNRDWRYHKEERLWITRVPGMPLMEKSRTYERGTYYCFDPSNWRKVAKEMYVEYERLEDQPRELQMPAMTKDKWEIDRSELQFIRKLGSGNFGEVWYGKWRGAYDVAIKTVKAGNMSSSDFLQEASIMKKFRHPNLVALYAVCSKEEPIYIVTEYMNKGSLLDLLRSDEGKALGFMELVYIGAQVASGMAYLESRQLIHRDLAARNVLVSDGCVAKICDFGLARLIKDNEYCPTAGTRFPVKWTAPEAALCGRFSIKSDVWSFGVLLMELFTYGQVPYPGMHNREVIENVEKGYRMPKPVNSHLPDALYRLMLSCWEADPDKRPTFEFLYHFLEDFSITSEVPYREVND</sequence>